<evidence type="ECO:0000313" key="1">
    <source>
        <dbReference type="EMBL" id="KAJ7759070.1"/>
    </source>
</evidence>
<dbReference type="Proteomes" id="UP001215598">
    <property type="component" value="Unassembled WGS sequence"/>
</dbReference>
<name>A0AAD7NFQ8_9AGAR</name>
<protein>
    <submittedName>
        <fullName evidence="1">Uncharacterized protein</fullName>
    </submittedName>
</protein>
<keyword evidence="2" id="KW-1185">Reference proteome</keyword>
<gene>
    <name evidence="1" type="ORF">B0H16DRAFT_1456970</name>
</gene>
<comment type="caution">
    <text evidence="1">The sequence shown here is derived from an EMBL/GenBank/DDBJ whole genome shotgun (WGS) entry which is preliminary data.</text>
</comment>
<dbReference type="EMBL" id="JARKIB010000040">
    <property type="protein sequence ID" value="KAJ7759070.1"/>
    <property type="molecule type" value="Genomic_DNA"/>
</dbReference>
<proteinExistence type="predicted"/>
<organism evidence="1 2">
    <name type="scientific">Mycena metata</name>
    <dbReference type="NCBI Taxonomy" id="1033252"/>
    <lineage>
        <taxon>Eukaryota</taxon>
        <taxon>Fungi</taxon>
        <taxon>Dikarya</taxon>
        <taxon>Basidiomycota</taxon>
        <taxon>Agaricomycotina</taxon>
        <taxon>Agaricomycetes</taxon>
        <taxon>Agaricomycetidae</taxon>
        <taxon>Agaricales</taxon>
        <taxon>Marasmiineae</taxon>
        <taxon>Mycenaceae</taxon>
        <taxon>Mycena</taxon>
    </lineage>
</organism>
<evidence type="ECO:0000313" key="2">
    <source>
        <dbReference type="Proteomes" id="UP001215598"/>
    </source>
</evidence>
<dbReference type="AlphaFoldDB" id="A0AAD7NFQ8"/>
<accession>A0AAD7NFQ8</accession>
<reference evidence="1" key="1">
    <citation type="submission" date="2023-03" db="EMBL/GenBank/DDBJ databases">
        <title>Massive genome expansion in bonnet fungi (Mycena s.s.) driven by repeated elements and novel gene families across ecological guilds.</title>
        <authorList>
            <consortium name="Lawrence Berkeley National Laboratory"/>
            <person name="Harder C.B."/>
            <person name="Miyauchi S."/>
            <person name="Viragh M."/>
            <person name="Kuo A."/>
            <person name="Thoen E."/>
            <person name="Andreopoulos B."/>
            <person name="Lu D."/>
            <person name="Skrede I."/>
            <person name="Drula E."/>
            <person name="Henrissat B."/>
            <person name="Morin E."/>
            <person name="Kohler A."/>
            <person name="Barry K."/>
            <person name="LaButti K."/>
            <person name="Morin E."/>
            <person name="Salamov A."/>
            <person name="Lipzen A."/>
            <person name="Mereny Z."/>
            <person name="Hegedus B."/>
            <person name="Baldrian P."/>
            <person name="Stursova M."/>
            <person name="Weitz H."/>
            <person name="Taylor A."/>
            <person name="Grigoriev I.V."/>
            <person name="Nagy L.G."/>
            <person name="Martin F."/>
            <person name="Kauserud H."/>
        </authorList>
    </citation>
    <scope>NUCLEOTIDE SEQUENCE</scope>
    <source>
        <strain evidence="1">CBHHK182m</strain>
    </source>
</reference>
<sequence>MGLLTADDVARLHILQLEVCMLRAQTRLYSLSRRVTIREFLKGRSFTLCRHIKAISRLHRVRGRVKHVLRGMIHERIHVYRLWPRPKFYRILPPASAKLKFAAKKKLTSSKNVRYYSGDSSSSSMSIIFICPSLPPHSIQLRKSLPQCFALRGEVFKNLLPAQSYLSMTPEVLYGASSCEGNNIRNESTVSEHCLRSTRASREIYPNFPLTSEAETQIFIRTPNPT</sequence>